<comment type="similarity">
    <text evidence="6">Belongs to the NALF family.</text>
</comment>
<reference evidence="8" key="2">
    <citation type="journal article" date="2020" name="BMC">
        <title>Leishmania infection induces a limited differential gene expression in the sand fly midgut.</title>
        <authorList>
            <person name="Coutinho-Abreu I.V."/>
            <person name="Serafim T.D."/>
            <person name="Meneses C."/>
            <person name="Kamhawi S."/>
            <person name="Oliveira F."/>
            <person name="Valenzuela J.G."/>
        </authorList>
    </citation>
    <scope>NUCLEOTIDE SEQUENCE</scope>
    <source>
        <strain evidence="8">Jacobina</strain>
        <tissue evidence="8">Midgut</tissue>
    </source>
</reference>
<keyword evidence="4" id="KW-0472">Membrane</keyword>
<dbReference type="GO" id="GO:0098703">
    <property type="term" value="P:calcium ion import across plasma membrane"/>
    <property type="evidence" value="ECO:0007669"/>
    <property type="project" value="InterPro"/>
</dbReference>
<reference evidence="10" key="1">
    <citation type="submission" date="2012-05" db="EMBL/GenBank/DDBJ databases">
        <title>Whole Genome Assembly of Lutzomyia longipalpis.</title>
        <authorList>
            <person name="Richards S."/>
            <person name="Qu C."/>
            <person name="Dillon R."/>
            <person name="Worley K."/>
            <person name="Scherer S."/>
            <person name="Batterton M."/>
            <person name="Taylor A."/>
            <person name="Hawes A."/>
            <person name="Hernandez B."/>
            <person name="Kovar C."/>
            <person name="Mandapat C."/>
            <person name="Pham C."/>
            <person name="Qu C."/>
            <person name="Jing C."/>
            <person name="Bess C."/>
            <person name="Bandaranaike D."/>
            <person name="Ngo D."/>
            <person name="Ongeri F."/>
            <person name="Arias F."/>
            <person name="Lara F."/>
            <person name="Weissenberger G."/>
            <person name="Kamau G."/>
            <person name="Han H."/>
            <person name="Shen H."/>
            <person name="Dinh H."/>
            <person name="Khalil I."/>
            <person name="Jones J."/>
            <person name="Shafer J."/>
            <person name="Jayaseelan J."/>
            <person name="Quiroz J."/>
            <person name="Blankenburg K."/>
            <person name="Nguyen L."/>
            <person name="Jackson L."/>
            <person name="Francisco L."/>
            <person name="Tang L.-Y."/>
            <person name="Pu L.-L."/>
            <person name="Perales L."/>
            <person name="Lorensuhewa L."/>
            <person name="Munidasa M."/>
            <person name="Coyle M."/>
            <person name="Taylor M."/>
            <person name="Puazo M."/>
            <person name="Firestine M."/>
            <person name="Scheel M."/>
            <person name="Javaid M."/>
            <person name="Wang M."/>
            <person name="Li M."/>
            <person name="Tabassum N."/>
            <person name="Saada N."/>
            <person name="Osuji N."/>
            <person name="Aqrawi P."/>
            <person name="Fu Q."/>
            <person name="Thornton R."/>
            <person name="Raj R."/>
            <person name="Goodspeed R."/>
            <person name="Mata R."/>
            <person name="Najjar R."/>
            <person name="Gubbala S."/>
            <person name="Lee S."/>
            <person name="Denson S."/>
            <person name="Patil S."/>
            <person name="Macmil S."/>
            <person name="Qi S."/>
            <person name="Matskevitch T."/>
            <person name="Palculict T."/>
            <person name="Mathew T."/>
            <person name="Vee V."/>
            <person name="Velamala V."/>
            <person name="Korchina V."/>
            <person name="Cai W."/>
            <person name="Liu W."/>
            <person name="Dai W."/>
            <person name="Zou X."/>
            <person name="Zhu Y."/>
            <person name="Zhang Y."/>
            <person name="Wu Y.-Q."/>
            <person name="Xin Y."/>
            <person name="Nazarath L."/>
            <person name="Kovar C."/>
            <person name="Han Y."/>
            <person name="Muzny D."/>
            <person name="Gibbs R."/>
        </authorList>
    </citation>
    <scope>NUCLEOTIDE SEQUENCE [LARGE SCALE GENOMIC DNA]</scope>
    <source>
        <strain evidence="10">Jacobina</strain>
    </source>
</reference>
<proteinExistence type="inferred from homology"/>
<dbReference type="AlphaFoldDB" id="A0A1B0CHM1"/>
<evidence type="ECO:0000256" key="5">
    <source>
        <dbReference type="ARBA" id="ARBA00023180"/>
    </source>
</evidence>
<evidence type="ECO:0000313" key="10">
    <source>
        <dbReference type="Proteomes" id="UP000092461"/>
    </source>
</evidence>
<evidence type="ECO:0000256" key="6">
    <source>
        <dbReference type="ARBA" id="ARBA00029445"/>
    </source>
</evidence>
<dbReference type="EMBL" id="AJWK01012493">
    <property type="status" value="NOT_ANNOTATED_CDS"/>
    <property type="molecule type" value="Genomic_DNA"/>
</dbReference>
<dbReference type="EMBL" id="AJWK01012492">
    <property type="status" value="NOT_ANNOTATED_CDS"/>
    <property type="molecule type" value="Genomic_DNA"/>
</dbReference>
<keyword evidence="10" id="KW-1185">Reference proteome</keyword>
<comment type="subcellular location">
    <subcellularLocation>
        <location evidence="1">Membrane</location>
        <topology evidence="1">Multi-pass membrane protein</topology>
    </subcellularLocation>
</comment>
<keyword evidence="3" id="KW-1133">Transmembrane helix</keyword>
<feature type="region of interest" description="Disordered" evidence="7">
    <location>
        <begin position="339"/>
        <end position="366"/>
    </location>
</feature>
<dbReference type="EMBL" id="AJWK01012491">
    <property type="status" value="NOT_ANNOTATED_CDS"/>
    <property type="molecule type" value="Genomic_DNA"/>
</dbReference>
<feature type="compositionally biased region" description="Polar residues" evidence="7">
    <location>
        <begin position="341"/>
        <end position="351"/>
    </location>
</feature>
<evidence type="ECO:0000256" key="3">
    <source>
        <dbReference type="ARBA" id="ARBA00022989"/>
    </source>
</evidence>
<evidence type="ECO:0000256" key="2">
    <source>
        <dbReference type="ARBA" id="ARBA00022692"/>
    </source>
</evidence>
<dbReference type="EnsemblMetazoa" id="LLOJ003933-RA">
    <property type="protein sequence ID" value="LLOJ003933-PA"/>
    <property type="gene ID" value="LLOJ003933"/>
</dbReference>
<dbReference type="GO" id="GO:0015275">
    <property type="term" value="F:stretch-activated, monoatomic cation-selective, calcium channel activity"/>
    <property type="evidence" value="ECO:0007669"/>
    <property type="project" value="TreeGrafter"/>
</dbReference>
<evidence type="ECO:0000256" key="1">
    <source>
        <dbReference type="ARBA" id="ARBA00004141"/>
    </source>
</evidence>
<accession>A0A1B0CHM1</accession>
<keyword evidence="5" id="KW-0325">Glycoprotein</keyword>
<dbReference type="PANTHER" id="PTHR15819">
    <property type="entry name" value="TRANSMEMBRANE PROTEIN FAM155"/>
    <property type="match status" value="1"/>
</dbReference>
<dbReference type="VEuPathDB" id="VectorBase:LLONM1_001754"/>
<dbReference type="Pfam" id="PF12929">
    <property type="entry name" value="Mid1"/>
    <property type="match status" value="1"/>
</dbReference>
<evidence type="ECO:0000313" key="8">
    <source>
        <dbReference type="EMBL" id="MBC1174563.1"/>
    </source>
</evidence>
<dbReference type="GO" id="GO:0005886">
    <property type="term" value="C:plasma membrane"/>
    <property type="evidence" value="ECO:0007669"/>
    <property type="project" value="TreeGrafter"/>
</dbReference>
<evidence type="ECO:0000256" key="4">
    <source>
        <dbReference type="ARBA" id="ARBA00023136"/>
    </source>
</evidence>
<evidence type="ECO:0000256" key="7">
    <source>
        <dbReference type="SAM" id="MobiDB-lite"/>
    </source>
</evidence>
<protein>
    <submittedName>
        <fullName evidence="8">Putative mucin-5ac-like protein</fullName>
    </submittedName>
</protein>
<keyword evidence="2" id="KW-0812">Transmembrane</keyword>
<dbReference type="InterPro" id="IPR024338">
    <property type="entry name" value="MID1/Yam8"/>
</dbReference>
<evidence type="ECO:0000313" key="9">
    <source>
        <dbReference type="EnsemblMetazoa" id="LLOJ003933-PA"/>
    </source>
</evidence>
<organism evidence="9 10">
    <name type="scientific">Lutzomyia longipalpis</name>
    <name type="common">Sand fly</name>
    <dbReference type="NCBI Taxonomy" id="7200"/>
    <lineage>
        <taxon>Eukaryota</taxon>
        <taxon>Metazoa</taxon>
        <taxon>Ecdysozoa</taxon>
        <taxon>Arthropoda</taxon>
        <taxon>Hexapoda</taxon>
        <taxon>Insecta</taxon>
        <taxon>Pterygota</taxon>
        <taxon>Neoptera</taxon>
        <taxon>Endopterygota</taxon>
        <taxon>Diptera</taxon>
        <taxon>Nematocera</taxon>
        <taxon>Psychodoidea</taxon>
        <taxon>Psychodidae</taxon>
        <taxon>Lutzomyia</taxon>
        <taxon>Lutzomyia</taxon>
    </lineage>
</organism>
<dbReference type="InterPro" id="IPR055288">
    <property type="entry name" value="NALCN_aux_factor_1/2"/>
</dbReference>
<sequence length="489" mass="54327">QCSAGTLPVAWVDEGPGPPRCPPPCATVTTLDKMTNENNKVNMEGRFNDKQQQCLDYIGDNEESSPAQICKKSSRDIETKLRALRLRHCCERSAISALHSQALEDVLKGGIKCNRLLNDLLETDALATRITCEFTEILVRYDCRQPYSIINHCEDCKEAYRRWVCSTLIPYFAEKKDVKNNETTQGGKYSVENKSRVNRNIQANHNRFGEADENSLTEVLKRSRRKSKTMPPRRRIRPCLDVCQTVEQKCPYMLPGDRAPAHPTQYAGEPTFLCLDPNIPETGEQFHKSNNGPENCCYTYCGSPGEGLCSQCDLPATIQHKNNDTSNLNNKLNTTTSKANINTKNNNQKAQIANDRGSDVAIDGETEPFDYDEIPQQLPVCQSTTSVAIMPQTRCPIPYYVSPSFTSMARSILVANPTSGAPDQPAPSGAMVHVPCTWLMLATLLLRFTFGTQLPWTIHLVPGSNIVVAAIAPATTTWIHHILPQLAGL</sequence>
<dbReference type="EMBL" id="GITU01005860">
    <property type="protein sequence ID" value="MBC1174563.1"/>
    <property type="molecule type" value="Transcribed_RNA"/>
</dbReference>
<dbReference type="PANTHER" id="PTHR15819:SF11">
    <property type="entry name" value="MID1, ISOFORM A"/>
    <property type="match status" value="1"/>
</dbReference>
<name>A0A1B0CHM1_LUTLO</name>
<dbReference type="VEuPathDB" id="VectorBase:LLOJ003933"/>
<dbReference type="Proteomes" id="UP000092461">
    <property type="component" value="Unassembled WGS sequence"/>
</dbReference>
<reference evidence="9" key="3">
    <citation type="submission" date="2020-05" db="UniProtKB">
        <authorList>
            <consortium name="EnsemblMetazoa"/>
        </authorList>
    </citation>
    <scope>IDENTIFICATION</scope>
    <source>
        <strain evidence="9">Jacobina</strain>
    </source>
</reference>
<dbReference type="EMBL" id="AJWK01012490">
    <property type="status" value="NOT_ANNOTATED_CDS"/>
    <property type="molecule type" value="Genomic_DNA"/>
</dbReference>